<reference evidence="2" key="2">
    <citation type="submission" date="2010-07" db="EMBL/GenBank/DDBJ databases">
        <authorList>
            <consortium name="The Broad Institute Genome Sequencing Platform"/>
            <consortium name="Broad Institute Genome Sequencing Center for Infectious Disease"/>
            <person name="Ma L.-J."/>
            <person name="Dead R."/>
            <person name="Young S."/>
            <person name="Zeng Q."/>
            <person name="Koehrsen M."/>
            <person name="Alvarado L."/>
            <person name="Berlin A."/>
            <person name="Chapman S.B."/>
            <person name="Chen Z."/>
            <person name="Freedman E."/>
            <person name="Gellesch M."/>
            <person name="Goldberg J."/>
            <person name="Griggs A."/>
            <person name="Gujja S."/>
            <person name="Heilman E.R."/>
            <person name="Heiman D."/>
            <person name="Hepburn T."/>
            <person name="Howarth C."/>
            <person name="Jen D."/>
            <person name="Larson L."/>
            <person name="Mehta T."/>
            <person name="Neiman D."/>
            <person name="Pearson M."/>
            <person name="Roberts A."/>
            <person name="Saif S."/>
            <person name="Shea T."/>
            <person name="Shenoy N."/>
            <person name="Sisk P."/>
            <person name="Stolte C."/>
            <person name="Sykes S."/>
            <person name="Walk T."/>
            <person name="White J."/>
            <person name="Yandava C."/>
            <person name="Haas B."/>
            <person name="Nusbaum C."/>
            <person name="Birren B."/>
        </authorList>
    </citation>
    <scope>NUCLEOTIDE SEQUENCE</scope>
    <source>
        <strain evidence="2">R3-111a-1</strain>
    </source>
</reference>
<reference evidence="2" key="3">
    <citation type="submission" date="2010-09" db="EMBL/GenBank/DDBJ databases">
        <title>Annotation of Gaeumannomyces graminis var. tritici R3-111a-1.</title>
        <authorList>
            <consortium name="The Broad Institute Genome Sequencing Platform"/>
            <person name="Ma L.-J."/>
            <person name="Dead R."/>
            <person name="Young S.K."/>
            <person name="Zeng Q."/>
            <person name="Gargeya S."/>
            <person name="Fitzgerald M."/>
            <person name="Haas B."/>
            <person name="Abouelleil A."/>
            <person name="Alvarado L."/>
            <person name="Arachchi H.M."/>
            <person name="Berlin A."/>
            <person name="Brown A."/>
            <person name="Chapman S.B."/>
            <person name="Chen Z."/>
            <person name="Dunbar C."/>
            <person name="Freedman E."/>
            <person name="Gearin G."/>
            <person name="Gellesch M."/>
            <person name="Goldberg J."/>
            <person name="Griggs A."/>
            <person name="Gujja S."/>
            <person name="Heiman D."/>
            <person name="Howarth C."/>
            <person name="Larson L."/>
            <person name="Lui A."/>
            <person name="MacDonald P.J.P."/>
            <person name="Mehta T."/>
            <person name="Montmayeur A."/>
            <person name="Murphy C."/>
            <person name="Neiman D."/>
            <person name="Pearson M."/>
            <person name="Priest M."/>
            <person name="Roberts A."/>
            <person name="Saif S."/>
            <person name="Shea T."/>
            <person name="Shenoy N."/>
            <person name="Sisk P."/>
            <person name="Stolte C."/>
            <person name="Sykes S."/>
            <person name="Yandava C."/>
            <person name="Wortman J."/>
            <person name="Nusbaum C."/>
            <person name="Birren B."/>
        </authorList>
    </citation>
    <scope>NUCLEOTIDE SEQUENCE</scope>
    <source>
        <strain evidence="2">R3-111a-1</strain>
    </source>
</reference>
<dbReference type="GeneID" id="20349111"/>
<dbReference type="EMBL" id="GL385398">
    <property type="protein sequence ID" value="EJT74815.1"/>
    <property type="molecule type" value="Genomic_DNA"/>
</dbReference>
<dbReference type="VEuPathDB" id="FungiDB:GGTG_08653"/>
<proteinExistence type="predicted"/>
<reference evidence="4" key="1">
    <citation type="submission" date="2010-07" db="EMBL/GenBank/DDBJ databases">
        <title>The genome sequence of Gaeumannomyces graminis var. tritici strain R3-111a-1.</title>
        <authorList>
            <consortium name="The Broad Institute Genome Sequencing Platform"/>
            <person name="Ma L.-J."/>
            <person name="Dead R."/>
            <person name="Young S."/>
            <person name="Zeng Q."/>
            <person name="Koehrsen M."/>
            <person name="Alvarado L."/>
            <person name="Berlin A."/>
            <person name="Chapman S.B."/>
            <person name="Chen Z."/>
            <person name="Freedman E."/>
            <person name="Gellesch M."/>
            <person name="Goldberg J."/>
            <person name="Griggs A."/>
            <person name="Gujja S."/>
            <person name="Heilman E.R."/>
            <person name="Heiman D."/>
            <person name="Hepburn T."/>
            <person name="Howarth C."/>
            <person name="Jen D."/>
            <person name="Larson L."/>
            <person name="Mehta T."/>
            <person name="Neiman D."/>
            <person name="Pearson M."/>
            <person name="Roberts A."/>
            <person name="Saif S."/>
            <person name="Shea T."/>
            <person name="Shenoy N."/>
            <person name="Sisk P."/>
            <person name="Stolte C."/>
            <person name="Sykes S."/>
            <person name="Walk T."/>
            <person name="White J."/>
            <person name="Yandava C."/>
            <person name="Haas B."/>
            <person name="Nusbaum C."/>
            <person name="Birren B."/>
        </authorList>
    </citation>
    <scope>NUCLEOTIDE SEQUENCE [LARGE SCALE GENOMIC DNA]</scope>
    <source>
        <strain evidence="4">R3-111a-1</strain>
    </source>
</reference>
<keyword evidence="4" id="KW-1185">Reference proteome</keyword>
<dbReference type="AlphaFoldDB" id="J3P564"/>
<reference evidence="3" key="4">
    <citation type="journal article" date="2015" name="G3 (Bethesda)">
        <title>Genome sequences of three phytopathogenic species of the Magnaporthaceae family of fungi.</title>
        <authorList>
            <person name="Okagaki L.H."/>
            <person name="Nunes C.C."/>
            <person name="Sailsbery J."/>
            <person name="Clay B."/>
            <person name="Brown D."/>
            <person name="John T."/>
            <person name="Oh Y."/>
            <person name="Young N."/>
            <person name="Fitzgerald M."/>
            <person name="Haas B.J."/>
            <person name="Zeng Q."/>
            <person name="Young S."/>
            <person name="Adiconis X."/>
            <person name="Fan L."/>
            <person name="Levin J.Z."/>
            <person name="Mitchell T.K."/>
            <person name="Okubara P.A."/>
            <person name="Farman M.L."/>
            <person name="Kohn L.M."/>
            <person name="Birren B."/>
            <person name="Ma L.-J."/>
            <person name="Dean R.A."/>
        </authorList>
    </citation>
    <scope>NUCLEOTIDE SEQUENCE</scope>
    <source>
        <strain evidence="3">R3-111a-1</strain>
    </source>
</reference>
<evidence type="ECO:0000313" key="4">
    <source>
        <dbReference type="Proteomes" id="UP000006039"/>
    </source>
</evidence>
<evidence type="ECO:0000313" key="3">
    <source>
        <dbReference type="EnsemblFungi" id="EJT74815"/>
    </source>
</evidence>
<dbReference type="HOGENOM" id="CLU_2867774_0_0_1"/>
<evidence type="ECO:0000313" key="2">
    <source>
        <dbReference type="EMBL" id="EJT74815.1"/>
    </source>
</evidence>
<feature type="transmembrane region" description="Helical" evidence="1">
    <location>
        <begin position="32"/>
        <end position="52"/>
    </location>
</feature>
<keyword evidence="1" id="KW-0812">Transmembrane</keyword>
<protein>
    <submittedName>
        <fullName evidence="2 3">Uncharacterized protein</fullName>
    </submittedName>
</protein>
<dbReference type="Proteomes" id="UP000006039">
    <property type="component" value="Unassembled WGS sequence"/>
</dbReference>
<sequence length="64" mass="7040">MAITLWALISFWYAFSIKPLKLGLFAGVAGRNGYLAALLGRPVAGIIIWKVIAPYAKTVRYITL</sequence>
<accession>J3P564</accession>
<organism evidence="2">
    <name type="scientific">Gaeumannomyces tritici (strain R3-111a-1)</name>
    <name type="common">Wheat and barley take-all root rot fungus</name>
    <name type="synonym">Gaeumannomyces graminis var. tritici</name>
    <dbReference type="NCBI Taxonomy" id="644352"/>
    <lineage>
        <taxon>Eukaryota</taxon>
        <taxon>Fungi</taxon>
        <taxon>Dikarya</taxon>
        <taxon>Ascomycota</taxon>
        <taxon>Pezizomycotina</taxon>
        <taxon>Sordariomycetes</taxon>
        <taxon>Sordariomycetidae</taxon>
        <taxon>Magnaporthales</taxon>
        <taxon>Magnaporthaceae</taxon>
        <taxon>Gaeumannomyces</taxon>
    </lineage>
</organism>
<dbReference type="EnsemblFungi" id="EJT74815">
    <property type="protein sequence ID" value="EJT74815"/>
    <property type="gene ID" value="GGTG_08653"/>
</dbReference>
<reference evidence="3" key="5">
    <citation type="submission" date="2018-04" db="UniProtKB">
        <authorList>
            <consortium name="EnsemblFungi"/>
        </authorList>
    </citation>
    <scope>IDENTIFICATION</scope>
    <source>
        <strain evidence="3">R3-111a-1</strain>
    </source>
</reference>
<keyword evidence="1" id="KW-1133">Transmembrane helix</keyword>
<name>J3P564_GAET3</name>
<gene>
    <name evidence="3" type="primary">20349111</name>
    <name evidence="2" type="ORF">GGTG_08653</name>
</gene>
<evidence type="ECO:0000256" key="1">
    <source>
        <dbReference type="SAM" id="Phobius"/>
    </source>
</evidence>
<keyword evidence="1" id="KW-0472">Membrane</keyword>
<dbReference type="RefSeq" id="XP_009224759.1">
    <property type="nucleotide sequence ID" value="XM_009226495.1"/>
</dbReference>